<name>A0A238Y5G5_9ACTN</name>
<protein>
    <recommendedName>
        <fullName evidence="2">Histidine kinase/HSP90-like ATPase domain-containing protein</fullName>
    </recommendedName>
</protein>
<keyword evidence="1" id="KW-0808">Transferase</keyword>
<evidence type="ECO:0000256" key="1">
    <source>
        <dbReference type="ARBA" id="ARBA00022527"/>
    </source>
</evidence>
<dbReference type="Proteomes" id="UP000198420">
    <property type="component" value="Unassembled WGS sequence"/>
</dbReference>
<dbReference type="Pfam" id="PF13581">
    <property type="entry name" value="HATPase_c_2"/>
    <property type="match status" value="1"/>
</dbReference>
<dbReference type="Gene3D" id="3.30.565.10">
    <property type="entry name" value="Histidine kinase-like ATPase, C-terminal domain"/>
    <property type="match status" value="1"/>
</dbReference>
<keyword evidence="1" id="KW-0418">Kinase</keyword>
<reference evidence="4" key="1">
    <citation type="submission" date="2017-06" db="EMBL/GenBank/DDBJ databases">
        <authorList>
            <person name="Varghese N."/>
            <person name="Submissions S."/>
        </authorList>
    </citation>
    <scope>NUCLEOTIDE SEQUENCE [LARGE SCALE GENOMIC DNA]</scope>
    <source>
        <strain evidence="4">DSM 44485</strain>
    </source>
</reference>
<dbReference type="SUPFAM" id="SSF55874">
    <property type="entry name" value="ATPase domain of HSP90 chaperone/DNA topoisomerase II/histidine kinase"/>
    <property type="match status" value="1"/>
</dbReference>
<feature type="domain" description="Histidine kinase/HSP90-like ATPase" evidence="2">
    <location>
        <begin position="39"/>
        <end position="140"/>
    </location>
</feature>
<organism evidence="3 4">
    <name type="scientific">Actinomadura mexicana</name>
    <dbReference type="NCBI Taxonomy" id="134959"/>
    <lineage>
        <taxon>Bacteria</taxon>
        <taxon>Bacillati</taxon>
        <taxon>Actinomycetota</taxon>
        <taxon>Actinomycetes</taxon>
        <taxon>Streptosporangiales</taxon>
        <taxon>Thermomonosporaceae</taxon>
        <taxon>Actinomadura</taxon>
    </lineage>
</organism>
<evidence type="ECO:0000313" key="4">
    <source>
        <dbReference type="Proteomes" id="UP000198420"/>
    </source>
</evidence>
<dbReference type="EMBL" id="FZNP01000005">
    <property type="protein sequence ID" value="SNR65893.1"/>
    <property type="molecule type" value="Genomic_DNA"/>
</dbReference>
<dbReference type="InterPro" id="IPR003594">
    <property type="entry name" value="HATPase_dom"/>
</dbReference>
<dbReference type="InterPro" id="IPR036890">
    <property type="entry name" value="HATPase_C_sf"/>
</dbReference>
<proteinExistence type="predicted"/>
<keyword evidence="4" id="KW-1185">Reference proteome</keyword>
<dbReference type="PANTHER" id="PTHR35526">
    <property type="entry name" value="ANTI-SIGMA-F FACTOR RSBW-RELATED"/>
    <property type="match status" value="1"/>
</dbReference>
<evidence type="ECO:0000259" key="2">
    <source>
        <dbReference type="Pfam" id="PF13581"/>
    </source>
</evidence>
<dbReference type="AlphaFoldDB" id="A0A238Y5G5"/>
<gene>
    <name evidence="3" type="ORF">SAMN06265355_105228</name>
</gene>
<dbReference type="InterPro" id="IPR050267">
    <property type="entry name" value="Anti-sigma-factor_SerPK"/>
</dbReference>
<dbReference type="PANTHER" id="PTHR35526:SF3">
    <property type="entry name" value="ANTI-SIGMA-F FACTOR RSBW"/>
    <property type="match status" value="1"/>
</dbReference>
<sequence length="143" mass="15414">MRMATANGDLIIPLMGSAAAVGLARTLAGARFRKWGYSHVLDDALLIVSELVTNAVDRTPHAELRLQVSRDVQGVIVAVWDGASDLPRARPKVELTLDDLDLSEEAFDDNGGWGLHIVRALSAACGAMRDPCGGKWVWARIIP</sequence>
<dbReference type="CDD" id="cd16936">
    <property type="entry name" value="HATPase_RsbW-like"/>
    <property type="match status" value="1"/>
</dbReference>
<accession>A0A238Y5G5</accession>
<evidence type="ECO:0000313" key="3">
    <source>
        <dbReference type="EMBL" id="SNR65893.1"/>
    </source>
</evidence>
<keyword evidence="1" id="KW-0723">Serine/threonine-protein kinase</keyword>
<dbReference type="GO" id="GO:0004674">
    <property type="term" value="F:protein serine/threonine kinase activity"/>
    <property type="evidence" value="ECO:0007669"/>
    <property type="project" value="UniProtKB-KW"/>
</dbReference>